<evidence type="ECO:0000256" key="1">
    <source>
        <dbReference type="ARBA" id="ARBA00023125"/>
    </source>
</evidence>
<comment type="function">
    <text evidence="2">With LigD forms a non-homologous end joining (NHEJ) DNA repair enzyme, which repairs dsDNA breaks with reduced fidelity. Binds linear dsDNA with 5'- and 3'- overhangs but not closed circular dsDNA nor ssDNA. Recruits and stimulates the ligase activity of LigD.</text>
</comment>
<dbReference type="InterPro" id="IPR016194">
    <property type="entry name" value="SPOC-like_C_dom_sf"/>
</dbReference>
<evidence type="ECO:0000256" key="3">
    <source>
        <dbReference type="SAM" id="MobiDB-lite"/>
    </source>
</evidence>
<sequence>MAVRPYWKGYLKLSLVTCPVEMMPATSDSEKVRFHTLNRETENRVVSHFVDAVTGEEVKEDDEVMGYQRGEKEYVVIEDEELETVALESTRTIDISTFTPRDSLEWIWLDTPYYLSPSEPVGQEAFSVIRDAMEAQKMVGISRLVISRRERAVMLEPRGKGIVLWTLRYGDEVRGEETYFTTASDAKADPEMMPLVQRLIKKLTKDWSPSMVEDPVQERLVDIIAAKKKAIKKPSRAKSKSSTTPSPPSNVVNIMDALKKSVAAERRPRK</sequence>
<keyword evidence="5" id="KW-0614">Plasmid</keyword>
<name>A0A9Q8YFT4_ENSAD</name>
<keyword evidence="8" id="KW-1185">Reference proteome</keyword>
<dbReference type="SMART" id="SM00559">
    <property type="entry name" value="Ku78"/>
    <property type="match status" value="1"/>
</dbReference>
<evidence type="ECO:0000313" key="8">
    <source>
        <dbReference type="Proteomes" id="UP001214094"/>
    </source>
</evidence>
<dbReference type="SUPFAM" id="SSF100939">
    <property type="entry name" value="SPOC domain-like"/>
    <property type="match status" value="1"/>
</dbReference>
<keyword evidence="1 2" id="KW-0238">DNA-binding</keyword>
<dbReference type="InterPro" id="IPR009187">
    <property type="entry name" value="Prok_Ku"/>
</dbReference>
<dbReference type="GO" id="GO:0006310">
    <property type="term" value="P:DNA recombination"/>
    <property type="evidence" value="ECO:0007669"/>
    <property type="project" value="UniProtKB-KW"/>
</dbReference>
<dbReference type="Proteomes" id="UP001214094">
    <property type="component" value="Plasmid unnamedB"/>
</dbReference>
<geneLocation type="plasmid" evidence="6 8">
    <name>unnamedB</name>
</geneLocation>
<evidence type="ECO:0000313" key="7">
    <source>
        <dbReference type="Proteomes" id="UP001055460"/>
    </source>
</evidence>
<gene>
    <name evidence="2" type="primary">ku</name>
    <name evidence="5" type="ORF">NE863_29025</name>
    <name evidence="6" type="ORF">P4B07_33795</name>
</gene>
<dbReference type="PANTHER" id="PTHR41251:SF1">
    <property type="entry name" value="NON-HOMOLOGOUS END JOINING PROTEIN KU"/>
    <property type="match status" value="1"/>
</dbReference>
<evidence type="ECO:0000313" key="6">
    <source>
        <dbReference type="EMBL" id="WFP94763.1"/>
    </source>
</evidence>
<evidence type="ECO:0000313" key="5">
    <source>
        <dbReference type="EMBL" id="USJ27918.1"/>
    </source>
</evidence>
<dbReference type="EMBL" id="CP121310">
    <property type="protein sequence ID" value="WFP94763.1"/>
    <property type="molecule type" value="Genomic_DNA"/>
</dbReference>
<organism evidence="5 7">
    <name type="scientific">Ensifer adhaerens</name>
    <name type="common">Sinorhizobium morelense</name>
    <dbReference type="NCBI Taxonomy" id="106592"/>
    <lineage>
        <taxon>Bacteria</taxon>
        <taxon>Pseudomonadati</taxon>
        <taxon>Pseudomonadota</taxon>
        <taxon>Alphaproteobacteria</taxon>
        <taxon>Hyphomicrobiales</taxon>
        <taxon>Rhizobiaceae</taxon>
        <taxon>Sinorhizobium/Ensifer group</taxon>
        <taxon>Ensifer</taxon>
    </lineage>
</organism>
<dbReference type="EMBL" id="CP098809">
    <property type="protein sequence ID" value="USJ27918.1"/>
    <property type="molecule type" value="Genomic_DNA"/>
</dbReference>
<dbReference type="KEGG" id="eah:FA04_33275"/>
<dbReference type="GO" id="GO:0003690">
    <property type="term" value="F:double-stranded DNA binding"/>
    <property type="evidence" value="ECO:0007669"/>
    <property type="project" value="UniProtKB-UniRule"/>
</dbReference>
<dbReference type="Proteomes" id="UP001055460">
    <property type="component" value="Plasmid pB"/>
</dbReference>
<feature type="region of interest" description="Disordered" evidence="3">
    <location>
        <begin position="231"/>
        <end position="253"/>
    </location>
</feature>
<comment type="similarity">
    <text evidence="2">Belongs to the prokaryotic Ku family.</text>
</comment>
<comment type="subunit">
    <text evidence="2">Homodimer. Interacts with LigD.</text>
</comment>
<dbReference type="HAMAP" id="MF_01875">
    <property type="entry name" value="Prokaryotic_Ku"/>
    <property type="match status" value="1"/>
</dbReference>
<dbReference type="AlphaFoldDB" id="A0A9Q8YFT4"/>
<keyword evidence="2" id="KW-0227">DNA damage</keyword>
<dbReference type="GeneID" id="29523489"/>
<dbReference type="PIRSF" id="PIRSF006493">
    <property type="entry name" value="Prok_Ku"/>
    <property type="match status" value="1"/>
</dbReference>
<keyword evidence="2" id="KW-0233">DNA recombination</keyword>
<feature type="domain" description="Ku" evidence="4">
    <location>
        <begin position="55"/>
        <end position="186"/>
    </location>
</feature>
<reference evidence="6 8" key="2">
    <citation type="submission" date="2023-03" db="EMBL/GenBank/DDBJ databases">
        <title>Comparative genome and transcriptome analysis combination mining strategies for increasing vitamin B12 production of Ensifer adhaerens strain.</title>
        <authorList>
            <person name="Yongheng L."/>
        </authorList>
    </citation>
    <scope>NUCLEOTIDE SEQUENCE [LARGE SCALE GENOMIC DNA]</scope>
    <source>
        <strain evidence="6 8">Casida A-T305</strain>
        <plasmid evidence="6 8">unnamedB</plasmid>
    </source>
</reference>
<dbReference type="NCBIfam" id="TIGR02772">
    <property type="entry name" value="Ku_bact"/>
    <property type="match status" value="1"/>
</dbReference>
<evidence type="ECO:0000259" key="4">
    <source>
        <dbReference type="SMART" id="SM00559"/>
    </source>
</evidence>
<dbReference type="Pfam" id="PF02735">
    <property type="entry name" value="Ku"/>
    <property type="match status" value="1"/>
</dbReference>
<dbReference type="InterPro" id="IPR006164">
    <property type="entry name" value="DNA_bd_Ku70/Ku80"/>
</dbReference>
<dbReference type="PANTHER" id="PTHR41251">
    <property type="entry name" value="NON-HOMOLOGOUS END JOINING PROTEIN KU"/>
    <property type="match status" value="1"/>
</dbReference>
<reference evidence="5" key="1">
    <citation type="submission" date="2022-06" db="EMBL/GenBank/DDBJ databases">
        <title>Physiological and biochemical characterization and genomic elucidation of a strain of the genus Ensifer adhaerens M8 that combines arsenic oxidation and chromium reduction.</title>
        <authorList>
            <person name="Li X."/>
            <person name="Yu c."/>
        </authorList>
    </citation>
    <scope>NUCLEOTIDE SEQUENCE</scope>
    <source>
        <strain evidence="5">M8</strain>
        <plasmid evidence="5">pB</plasmid>
    </source>
</reference>
<protein>
    <recommendedName>
        <fullName evidence="2">Non-homologous end joining protein Ku</fullName>
    </recommendedName>
</protein>
<geneLocation type="plasmid" evidence="5 7">
    <name>pB</name>
</geneLocation>
<accession>A0A9Q8YFT4</accession>
<keyword evidence="2" id="KW-0234">DNA repair</keyword>
<dbReference type="Gene3D" id="2.40.290.10">
    <property type="match status" value="1"/>
</dbReference>
<dbReference type="RefSeq" id="WP_034804412.1">
    <property type="nucleotide sequence ID" value="NZ_CP015882.1"/>
</dbReference>
<proteinExistence type="inferred from homology"/>
<evidence type="ECO:0000256" key="2">
    <source>
        <dbReference type="HAMAP-Rule" id="MF_01875"/>
    </source>
</evidence>
<dbReference type="GO" id="GO:0006303">
    <property type="term" value="P:double-strand break repair via nonhomologous end joining"/>
    <property type="evidence" value="ECO:0007669"/>
    <property type="project" value="UniProtKB-UniRule"/>
</dbReference>